<protein>
    <submittedName>
        <fullName evidence="1">Uncharacterized protein</fullName>
    </submittedName>
</protein>
<gene>
    <name evidence="1" type="ORF">L2764_04090</name>
</gene>
<sequence>MSNNLSIGSSHFMRVMSVEERGEPDPELRHRFSRCMSVSNDLDKQTRNGIDKTGLDMLNHDGGVVRRGSAEIMRQGDALCYRLLNGPMMGLVIQASYRQGQAVIKLFPANERQEKALNKVAIKLDEQLQARPIPVTLEVKHVGE</sequence>
<proteinExistence type="predicted"/>
<evidence type="ECO:0000313" key="2">
    <source>
        <dbReference type="Proteomes" id="UP001203423"/>
    </source>
</evidence>
<dbReference type="Proteomes" id="UP001203423">
    <property type="component" value="Unassembled WGS sequence"/>
</dbReference>
<evidence type="ECO:0000313" key="1">
    <source>
        <dbReference type="EMBL" id="MCL1123686.1"/>
    </source>
</evidence>
<dbReference type="RefSeq" id="WP_248938972.1">
    <property type="nucleotide sequence ID" value="NZ_JAKIKS010000010.1"/>
</dbReference>
<name>A0ABT0L7Q1_9GAMM</name>
<keyword evidence="2" id="KW-1185">Reference proteome</keyword>
<reference evidence="1 2" key="1">
    <citation type="submission" date="2022-01" db="EMBL/GenBank/DDBJ databases">
        <title>Whole genome-based taxonomy of the Shewanellaceae.</title>
        <authorList>
            <person name="Martin-Rodriguez A.J."/>
        </authorList>
    </citation>
    <scope>NUCLEOTIDE SEQUENCE [LARGE SCALE GENOMIC DNA]</scope>
    <source>
        <strain evidence="1 2">DSM 17177</strain>
    </source>
</reference>
<accession>A0ABT0L7Q1</accession>
<organism evidence="1 2">
    <name type="scientific">Shewanella surugensis</name>
    <dbReference type="NCBI Taxonomy" id="212020"/>
    <lineage>
        <taxon>Bacteria</taxon>
        <taxon>Pseudomonadati</taxon>
        <taxon>Pseudomonadota</taxon>
        <taxon>Gammaproteobacteria</taxon>
        <taxon>Alteromonadales</taxon>
        <taxon>Shewanellaceae</taxon>
        <taxon>Shewanella</taxon>
    </lineage>
</organism>
<comment type="caution">
    <text evidence="1">The sequence shown here is derived from an EMBL/GenBank/DDBJ whole genome shotgun (WGS) entry which is preliminary data.</text>
</comment>
<dbReference type="EMBL" id="JAKIKS010000010">
    <property type="protein sequence ID" value="MCL1123686.1"/>
    <property type="molecule type" value="Genomic_DNA"/>
</dbReference>